<dbReference type="Proteomes" id="UP000198661">
    <property type="component" value="Unassembled WGS sequence"/>
</dbReference>
<keyword evidence="5" id="KW-0572">Peptidoglycan-anchor</keyword>
<organism evidence="10 11">
    <name type="scientific">Planifilum fulgidum</name>
    <dbReference type="NCBI Taxonomy" id="201973"/>
    <lineage>
        <taxon>Bacteria</taxon>
        <taxon>Bacillati</taxon>
        <taxon>Bacillota</taxon>
        <taxon>Bacilli</taxon>
        <taxon>Bacillales</taxon>
        <taxon>Thermoactinomycetaceae</taxon>
        <taxon>Planifilum</taxon>
    </lineage>
</organism>
<feature type="compositionally biased region" description="Basic and acidic residues" evidence="6">
    <location>
        <begin position="83"/>
        <end position="100"/>
    </location>
</feature>
<feature type="domain" description="Gram-positive cocci surface proteins LPxTG" evidence="9">
    <location>
        <begin position="329"/>
        <end position="361"/>
    </location>
</feature>
<accession>A0A1I2LJ64</accession>
<evidence type="ECO:0000256" key="2">
    <source>
        <dbReference type="ARBA" id="ARBA00022512"/>
    </source>
</evidence>
<feature type="region of interest" description="Disordered" evidence="6">
    <location>
        <begin position="27"/>
        <end position="101"/>
    </location>
</feature>
<feature type="region of interest" description="Disordered" evidence="6">
    <location>
        <begin position="302"/>
        <end position="321"/>
    </location>
</feature>
<evidence type="ECO:0000256" key="5">
    <source>
        <dbReference type="ARBA" id="ARBA00023088"/>
    </source>
</evidence>
<keyword evidence="7" id="KW-1133">Transmembrane helix</keyword>
<evidence type="ECO:0000256" key="7">
    <source>
        <dbReference type="SAM" id="Phobius"/>
    </source>
</evidence>
<keyword evidence="7" id="KW-0472">Membrane</keyword>
<dbReference type="InterPro" id="IPR019931">
    <property type="entry name" value="LPXTG_anchor"/>
</dbReference>
<evidence type="ECO:0000313" key="10">
    <source>
        <dbReference type="EMBL" id="SFF79103.1"/>
    </source>
</evidence>
<feature type="compositionally biased region" description="Low complexity" evidence="6">
    <location>
        <begin position="73"/>
        <end position="82"/>
    </location>
</feature>
<dbReference type="EMBL" id="FOOK01000005">
    <property type="protein sequence ID" value="SFF79103.1"/>
    <property type="molecule type" value="Genomic_DNA"/>
</dbReference>
<evidence type="ECO:0000256" key="3">
    <source>
        <dbReference type="ARBA" id="ARBA00022525"/>
    </source>
</evidence>
<feature type="signal peptide" evidence="8">
    <location>
        <begin position="1"/>
        <end position="23"/>
    </location>
</feature>
<dbReference type="Pfam" id="PF00746">
    <property type="entry name" value="Gram_pos_anchor"/>
    <property type="match status" value="1"/>
</dbReference>
<feature type="transmembrane region" description="Helical" evidence="7">
    <location>
        <begin position="340"/>
        <end position="359"/>
    </location>
</feature>
<keyword evidence="4 8" id="KW-0732">Signal</keyword>
<evidence type="ECO:0000256" key="4">
    <source>
        <dbReference type="ARBA" id="ARBA00022729"/>
    </source>
</evidence>
<name>A0A1I2LJ64_9BACL</name>
<gene>
    <name evidence="10" type="ORF">SAMN04488025_10577</name>
</gene>
<proteinExistence type="predicted"/>
<sequence length="365" mass="38802">MVNRPFSVFMVLLLFAAIPTAFAEDGRGTEVEDEAGPAGTGAGNLGNGAEEILDDGDSAGFDGEIFPPRNEDAGAAGEANGNEESRGEEEPGDGKDDGEKAVPGLIVSAGIGYTIVDGERDYTVSIDALLPYEKSADGKFEILLDGRKPVEWDWEDGAGGLNASASFKVDKPGTYEAFVRFKGNVDGREVVLEAGKTVRFPGRNYRLEVTYDGKRTFGGKLSGVKEAKGTWFIGVYDHRREDRLLEEHCSDSFSSLAHAHTFKKLKPGTYDVLVTFGGVADGIEVGATGILRGVEIKGDGTGKIRVSDQSPSKAADDPGKGEKIIGGAKGGALPKTGTPYPFFLLSGWLMLSAGLVLMIRRIRRT</sequence>
<feature type="chain" id="PRO_5011492745" evidence="8">
    <location>
        <begin position="24"/>
        <end position="365"/>
    </location>
</feature>
<evidence type="ECO:0000256" key="1">
    <source>
        <dbReference type="ARBA" id="ARBA00004168"/>
    </source>
</evidence>
<keyword evidence="3" id="KW-0964">Secreted</keyword>
<reference evidence="11" key="1">
    <citation type="submission" date="2016-10" db="EMBL/GenBank/DDBJ databases">
        <authorList>
            <person name="Varghese N."/>
            <person name="Submissions S."/>
        </authorList>
    </citation>
    <scope>NUCLEOTIDE SEQUENCE [LARGE SCALE GENOMIC DNA]</scope>
    <source>
        <strain evidence="11">DSM 44945</strain>
    </source>
</reference>
<protein>
    <submittedName>
        <fullName evidence="10">LPXTG-motif cell wall anchor domain-containing protein</fullName>
    </submittedName>
</protein>
<dbReference type="OrthoDB" id="2987995at2"/>
<keyword evidence="11" id="KW-1185">Reference proteome</keyword>
<evidence type="ECO:0000256" key="8">
    <source>
        <dbReference type="SAM" id="SignalP"/>
    </source>
</evidence>
<keyword evidence="7" id="KW-0812">Transmembrane</keyword>
<dbReference type="NCBIfam" id="TIGR01167">
    <property type="entry name" value="LPXTG_anchor"/>
    <property type="match status" value="1"/>
</dbReference>
<dbReference type="AlphaFoldDB" id="A0A1I2LJ64"/>
<evidence type="ECO:0000256" key="6">
    <source>
        <dbReference type="SAM" id="MobiDB-lite"/>
    </source>
</evidence>
<evidence type="ECO:0000313" key="11">
    <source>
        <dbReference type="Proteomes" id="UP000198661"/>
    </source>
</evidence>
<comment type="subcellular location">
    <subcellularLocation>
        <location evidence="1">Secreted</location>
        <location evidence="1">Cell wall</location>
        <topology evidence="1">Peptidoglycan-anchor</topology>
    </subcellularLocation>
</comment>
<evidence type="ECO:0000259" key="9">
    <source>
        <dbReference type="Pfam" id="PF00746"/>
    </source>
</evidence>
<keyword evidence="2" id="KW-0134">Cell wall</keyword>